<evidence type="ECO:0000256" key="6">
    <source>
        <dbReference type="HAMAP-Rule" id="MF_00687"/>
    </source>
</evidence>
<proteinExistence type="inferred from homology"/>
<feature type="binding site" evidence="6">
    <location>
        <position position="252"/>
    </location>
    <ligand>
        <name>Zn(2+)</name>
        <dbReference type="ChEBI" id="CHEBI:29105"/>
    </ligand>
</feature>
<dbReference type="GO" id="GO:0019698">
    <property type="term" value="P:D-galacturonate catabolic process"/>
    <property type="evidence" value="ECO:0007669"/>
    <property type="project" value="TreeGrafter"/>
</dbReference>
<comment type="pathway">
    <text evidence="6">Glycan metabolism; pectin degradation; 2-dehydro-3-deoxy-D-gluconate from pectin: step 4/5.</text>
</comment>
<dbReference type="PANTHER" id="PTHR38461">
    <property type="entry name" value="4-DEOXY-L-THREO-5-HEXOSULOSE-URONATE KETOL-ISOMERASE"/>
    <property type="match status" value="1"/>
</dbReference>
<dbReference type="GO" id="GO:0045490">
    <property type="term" value="P:pectin catabolic process"/>
    <property type="evidence" value="ECO:0007669"/>
    <property type="project" value="UniProtKB-UniRule"/>
</dbReference>
<dbReference type="Gene3D" id="2.60.120.520">
    <property type="entry name" value="pectin degrading enzyme 5-keto 4- deoxyuronate isomerase, domain 1"/>
    <property type="match status" value="1"/>
</dbReference>
<evidence type="ECO:0000256" key="3">
    <source>
        <dbReference type="ARBA" id="ARBA00022723"/>
    </source>
</evidence>
<evidence type="ECO:0000256" key="4">
    <source>
        <dbReference type="ARBA" id="ARBA00022833"/>
    </source>
</evidence>
<evidence type="ECO:0000313" key="8">
    <source>
        <dbReference type="Proteomes" id="UP000198716"/>
    </source>
</evidence>
<keyword evidence="3 6" id="KW-0479">Metal-binding</keyword>
<feature type="binding site" evidence="6">
    <location>
        <position position="210"/>
    </location>
    <ligand>
        <name>Zn(2+)</name>
        <dbReference type="ChEBI" id="CHEBI:29105"/>
    </ligand>
</feature>
<evidence type="ECO:0000256" key="1">
    <source>
        <dbReference type="ARBA" id="ARBA00000552"/>
    </source>
</evidence>
<dbReference type="EMBL" id="FOMZ01000001">
    <property type="protein sequence ID" value="SFD59373.1"/>
    <property type="molecule type" value="Genomic_DNA"/>
</dbReference>
<dbReference type="GO" id="GO:0008270">
    <property type="term" value="F:zinc ion binding"/>
    <property type="evidence" value="ECO:0007669"/>
    <property type="project" value="UniProtKB-UniRule"/>
</dbReference>
<dbReference type="EC" id="5.3.1.17" evidence="6"/>
<dbReference type="InterPro" id="IPR027449">
    <property type="entry name" value="KduI_N"/>
</dbReference>
<accession>A0A1I1TSD5</accession>
<name>A0A1I1TSD5_9ACTN</name>
<dbReference type="RefSeq" id="WP_092922298.1">
    <property type="nucleotide sequence ID" value="NZ_FOMZ01000001.1"/>
</dbReference>
<dbReference type="InterPro" id="IPR014710">
    <property type="entry name" value="RmlC-like_jellyroll"/>
</dbReference>
<gene>
    <name evidence="6" type="primary">kduI</name>
    <name evidence="7" type="ORF">SAMN04487819_101179</name>
</gene>
<dbReference type="CDD" id="cd20294">
    <property type="entry name" value="cupin_KduI_N"/>
    <property type="match status" value="1"/>
</dbReference>
<dbReference type="Pfam" id="PF04962">
    <property type="entry name" value="KduI"/>
    <property type="match status" value="1"/>
</dbReference>
<dbReference type="CDD" id="cd20491">
    <property type="entry name" value="cupin_KduI_C"/>
    <property type="match status" value="1"/>
</dbReference>
<comment type="function">
    <text evidence="6">Catalyzes the isomerization of 5-dehydro-4-deoxy-D-glucuronate to 3-deoxy-D-glycero-2,5-hexodiulosonate.</text>
</comment>
<keyword evidence="4 6" id="KW-0862">Zinc</keyword>
<reference evidence="8" key="1">
    <citation type="submission" date="2016-10" db="EMBL/GenBank/DDBJ databases">
        <authorList>
            <person name="Varghese N."/>
            <person name="Submissions S."/>
        </authorList>
    </citation>
    <scope>NUCLEOTIDE SEQUENCE [LARGE SCALE GENOMIC DNA]</scope>
    <source>
        <strain evidence="8">DSM 45004</strain>
    </source>
</reference>
<dbReference type="HAMAP" id="MF_00687">
    <property type="entry name" value="KduI"/>
    <property type="match status" value="1"/>
</dbReference>
<dbReference type="UniPathway" id="UPA00545">
    <property type="reaction ID" value="UER00826"/>
</dbReference>
<protein>
    <recommendedName>
        <fullName evidence="6">4-deoxy-L-threo-5-hexosulose-uronate ketol-isomerase</fullName>
        <ecNumber evidence="6">5.3.1.17</ecNumber>
    </recommendedName>
    <alternativeName>
        <fullName evidence="6">5-keto-4-deoxyuronate isomerase</fullName>
    </alternativeName>
    <alternativeName>
        <fullName evidence="6">DKI isomerase</fullName>
    </alternativeName>
</protein>
<dbReference type="GO" id="GO:0042840">
    <property type="term" value="P:D-glucuronate catabolic process"/>
    <property type="evidence" value="ECO:0007669"/>
    <property type="project" value="TreeGrafter"/>
</dbReference>
<feature type="binding site" evidence="6">
    <location>
        <position position="205"/>
    </location>
    <ligand>
        <name>Zn(2+)</name>
        <dbReference type="ChEBI" id="CHEBI:29105"/>
    </ligand>
</feature>
<organism evidence="7 8">
    <name type="scientific">Actinopolyspora alba</name>
    <dbReference type="NCBI Taxonomy" id="673379"/>
    <lineage>
        <taxon>Bacteria</taxon>
        <taxon>Bacillati</taxon>
        <taxon>Actinomycetota</taxon>
        <taxon>Actinomycetes</taxon>
        <taxon>Actinopolysporales</taxon>
        <taxon>Actinopolysporaceae</taxon>
        <taxon>Actinopolyspora</taxon>
        <taxon>Actinopolyspora alba group</taxon>
    </lineage>
</organism>
<dbReference type="NCBIfam" id="NF002091">
    <property type="entry name" value="PRK00924.1"/>
    <property type="match status" value="1"/>
</dbReference>
<dbReference type="PANTHER" id="PTHR38461:SF1">
    <property type="entry name" value="4-DEOXY-L-THREO-5-HEXOSULOSE-URONATE KETOL-ISOMERASE"/>
    <property type="match status" value="1"/>
</dbReference>
<dbReference type="Proteomes" id="UP000198716">
    <property type="component" value="Unassembled WGS sequence"/>
</dbReference>
<comment type="similarity">
    <text evidence="2 6">Belongs to the KduI family.</text>
</comment>
<dbReference type="InterPro" id="IPR021120">
    <property type="entry name" value="KduI/IolB_isomerase"/>
</dbReference>
<dbReference type="SUPFAM" id="SSF51182">
    <property type="entry name" value="RmlC-like cupins"/>
    <property type="match status" value="1"/>
</dbReference>
<keyword evidence="8" id="KW-1185">Reference proteome</keyword>
<dbReference type="GO" id="GO:0008697">
    <property type="term" value="F:4-deoxy-L-threo-5-hexosulose-uronate ketol-isomerase activity"/>
    <property type="evidence" value="ECO:0007669"/>
    <property type="project" value="UniProtKB-UniRule"/>
</dbReference>
<comment type="catalytic activity">
    <reaction evidence="1 6">
        <text>5-dehydro-4-deoxy-D-glucuronate = 3-deoxy-D-glycero-2,5-hexodiulosonate</text>
        <dbReference type="Rhea" id="RHEA:23896"/>
        <dbReference type="ChEBI" id="CHEBI:17117"/>
        <dbReference type="ChEBI" id="CHEBI:29071"/>
        <dbReference type="EC" id="5.3.1.17"/>
    </reaction>
</comment>
<feature type="binding site" evidence="6">
    <location>
        <position position="203"/>
    </location>
    <ligand>
        <name>Zn(2+)</name>
        <dbReference type="ChEBI" id="CHEBI:29105"/>
    </ligand>
</feature>
<keyword evidence="5 6" id="KW-0413">Isomerase</keyword>
<dbReference type="InterPro" id="IPR007045">
    <property type="entry name" value="KduI"/>
</dbReference>
<evidence type="ECO:0000256" key="2">
    <source>
        <dbReference type="ARBA" id="ARBA00008086"/>
    </source>
</evidence>
<dbReference type="InterPro" id="IPR011051">
    <property type="entry name" value="RmlC_Cupin_sf"/>
</dbReference>
<evidence type="ECO:0000256" key="5">
    <source>
        <dbReference type="ARBA" id="ARBA00023235"/>
    </source>
</evidence>
<dbReference type="PIRSF" id="PIRSF006625">
    <property type="entry name" value="KduI"/>
    <property type="match status" value="1"/>
</dbReference>
<dbReference type="Gene3D" id="2.60.120.10">
    <property type="entry name" value="Jelly Rolls"/>
    <property type="match status" value="1"/>
</dbReference>
<sequence length="285" mass="31831">MDEIDCSRKDGDVEIRHPTHPGQYTEFGTEELRAHYLVEDLFAPGEIRTVYTHQDRMVLGGAVPRPGTALELSAEPPLRSEYFCERRELGVIALGGGSVTADGEEYELAHRDCLYVGRGTRSVSFSSDEGARFYLVSAPAHTEYPTRVARHADTTPAELGDPATANVRGLRKYVHPEGIHSCQLVMGITELAEGSVWNTMPCHTHDRRTECYLYVDLPPEHRVIHLLGRPDETRHLVVRNEQAVISPSWSVHSGAGTHRYGFVWAMAGENQDFGDMDHVAIDELR</sequence>
<comment type="cofactor">
    <cofactor evidence="6">
        <name>Zn(2+)</name>
        <dbReference type="ChEBI" id="CHEBI:29105"/>
    </cofactor>
    <text evidence="6">Binds 1 zinc ion per subunit.</text>
</comment>
<dbReference type="AlphaFoldDB" id="A0A1I1TSD5"/>
<evidence type="ECO:0000313" key="7">
    <source>
        <dbReference type="EMBL" id="SFD59373.1"/>
    </source>
</evidence>